<evidence type="ECO:0000259" key="10">
    <source>
        <dbReference type="Pfam" id="PF01490"/>
    </source>
</evidence>
<evidence type="ECO:0000256" key="1">
    <source>
        <dbReference type="ARBA" id="ARBA00004128"/>
    </source>
</evidence>
<feature type="transmembrane region" description="Helical" evidence="9">
    <location>
        <begin position="453"/>
        <end position="476"/>
    </location>
</feature>
<comment type="similarity">
    <text evidence="2">Belongs to the amino acid/polyamine transporter 2 family.</text>
</comment>
<dbReference type="EMBL" id="KV453847">
    <property type="protein sequence ID" value="ODV87873.1"/>
    <property type="molecule type" value="Genomic_DNA"/>
</dbReference>
<proteinExistence type="inferred from homology"/>
<organism evidence="11 12">
    <name type="scientific">[Candida] arabinofermentans NRRL YB-2248</name>
    <dbReference type="NCBI Taxonomy" id="983967"/>
    <lineage>
        <taxon>Eukaryota</taxon>
        <taxon>Fungi</taxon>
        <taxon>Dikarya</taxon>
        <taxon>Ascomycota</taxon>
        <taxon>Saccharomycotina</taxon>
        <taxon>Pichiomycetes</taxon>
        <taxon>Pichiales</taxon>
        <taxon>Pichiaceae</taxon>
        <taxon>Ogataea</taxon>
        <taxon>Ogataea/Candida clade</taxon>
    </lineage>
</organism>
<dbReference type="OrthoDB" id="438545at2759"/>
<evidence type="ECO:0000256" key="5">
    <source>
        <dbReference type="ARBA" id="ARBA00022692"/>
    </source>
</evidence>
<dbReference type="GO" id="GO:0061459">
    <property type="term" value="F:L-arginine transmembrane transporter activity"/>
    <property type="evidence" value="ECO:0007669"/>
    <property type="project" value="TreeGrafter"/>
</dbReference>
<keyword evidence="6" id="KW-0029">Amino-acid transport</keyword>
<dbReference type="GO" id="GO:0005302">
    <property type="term" value="F:L-tyrosine transmembrane transporter activity"/>
    <property type="evidence" value="ECO:0007669"/>
    <property type="project" value="TreeGrafter"/>
</dbReference>
<feature type="transmembrane region" description="Helical" evidence="9">
    <location>
        <begin position="288"/>
        <end position="304"/>
    </location>
</feature>
<comment type="subcellular location">
    <subcellularLocation>
        <location evidence="1">Vacuole membrane</location>
        <topology evidence="1">Multi-pass membrane protein</topology>
    </subcellularLocation>
</comment>
<keyword evidence="8 9" id="KW-0472">Membrane</keyword>
<dbReference type="GO" id="GO:0005313">
    <property type="term" value="F:L-glutamate transmembrane transporter activity"/>
    <property type="evidence" value="ECO:0007669"/>
    <property type="project" value="TreeGrafter"/>
</dbReference>
<dbReference type="Proteomes" id="UP000094801">
    <property type="component" value="Unassembled WGS sequence"/>
</dbReference>
<dbReference type="STRING" id="983967.A0A1E4T800"/>
<name>A0A1E4T800_9ASCO</name>
<keyword evidence="7 9" id="KW-1133">Transmembrane helix</keyword>
<gene>
    <name evidence="11" type="ORF">CANARDRAFT_192817</name>
</gene>
<feature type="transmembrane region" description="Helical" evidence="9">
    <location>
        <begin position="45"/>
        <end position="71"/>
    </location>
</feature>
<evidence type="ECO:0000313" key="11">
    <source>
        <dbReference type="EMBL" id="ODV87873.1"/>
    </source>
</evidence>
<accession>A0A1E4T800</accession>
<feature type="transmembrane region" description="Helical" evidence="9">
    <location>
        <begin position="410"/>
        <end position="432"/>
    </location>
</feature>
<dbReference type="GO" id="GO:0000329">
    <property type="term" value="C:fungal-type vacuole membrane"/>
    <property type="evidence" value="ECO:0007669"/>
    <property type="project" value="TreeGrafter"/>
</dbReference>
<evidence type="ECO:0000256" key="4">
    <source>
        <dbReference type="ARBA" id="ARBA00022554"/>
    </source>
</evidence>
<keyword evidence="5 9" id="KW-0812">Transmembrane</keyword>
<keyword evidence="3" id="KW-0813">Transport</keyword>
<protein>
    <recommendedName>
        <fullName evidence="10">Amino acid transporter transmembrane domain-containing protein</fullName>
    </recommendedName>
</protein>
<dbReference type="GO" id="GO:0005290">
    <property type="term" value="F:L-histidine transmembrane transporter activity"/>
    <property type="evidence" value="ECO:0007669"/>
    <property type="project" value="TreeGrafter"/>
</dbReference>
<dbReference type="GO" id="GO:0015194">
    <property type="term" value="F:L-serine transmembrane transporter activity"/>
    <property type="evidence" value="ECO:0007669"/>
    <property type="project" value="TreeGrafter"/>
</dbReference>
<reference evidence="12" key="1">
    <citation type="submission" date="2016-04" db="EMBL/GenBank/DDBJ databases">
        <title>Comparative genomics of biotechnologically important yeasts.</title>
        <authorList>
            <consortium name="DOE Joint Genome Institute"/>
            <person name="Riley R."/>
            <person name="Haridas S."/>
            <person name="Wolfe K.H."/>
            <person name="Lopes M.R."/>
            <person name="Hittinger C.T."/>
            <person name="Goker M."/>
            <person name="Salamov A."/>
            <person name="Wisecaver J."/>
            <person name="Long T.M."/>
            <person name="Aerts A.L."/>
            <person name="Barry K."/>
            <person name="Choi C."/>
            <person name="Clum A."/>
            <person name="Coughlan A.Y."/>
            <person name="Deshpande S."/>
            <person name="Douglass A.P."/>
            <person name="Hanson S.J."/>
            <person name="Klenk H.-P."/>
            <person name="Labutti K."/>
            <person name="Lapidus A."/>
            <person name="Lindquist E."/>
            <person name="Lipzen A."/>
            <person name="Meier-Kolthoff J.P."/>
            <person name="Ohm R.A."/>
            <person name="Otillar R.P."/>
            <person name="Pangilinan J."/>
            <person name="Peng Y."/>
            <person name="Rokas A."/>
            <person name="Rosa C.A."/>
            <person name="Scheuner C."/>
            <person name="Sibirny A.A."/>
            <person name="Slot J.C."/>
            <person name="Stielow J.B."/>
            <person name="Sun H."/>
            <person name="Kurtzman C.P."/>
            <person name="Blackwell M."/>
            <person name="Grigoriev I.V."/>
            <person name="Jeffries T.W."/>
        </authorList>
    </citation>
    <scope>NUCLEOTIDE SEQUENCE [LARGE SCALE GENOMIC DNA]</scope>
    <source>
        <strain evidence="12">NRRL YB-2248</strain>
    </source>
</reference>
<feature type="transmembrane region" description="Helical" evidence="9">
    <location>
        <begin position="167"/>
        <end position="188"/>
    </location>
</feature>
<dbReference type="AlphaFoldDB" id="A0A1E4T800"/>
<feature type="domain" description="Amino acid transporter transmembrane" evidence="10">
    <location>
        <begin position="13"/>
        <end position="472"/>
    </location>
</feature>
<evidence type="ECO:0000256" key="9">
    <source>
        <dbReference type="SAM" id="Phobius"/>
    </source>
</evidence>
<evidence type="ECO:0000256" key="2">
    <source>
        <dbReference type="ARBA" id="ARBA00008066"/>
    </source>
</evidence>
<feature type="transmembrane region" description="Helical" evidence="9">
    <location>
        <begin position="20"/>
        <end position="39"/>
    </location>
</feature>
<feature type="transmembrane region" description="Helical" evidence="9">
    <location>
        <begin position="386"/>
        <end position="404"/>
    </location>
</feature>
<evidence type="ECO:0000313" key="12">
    <source>
        <dbReference type="Proteomes" id="UP000094801"/>
    </source>
</evidence>
<evidence type="ECO:0000256" key="7">
    <source>
        <dbReference type="ARBA" id="ARBA00022989"/>
    </source>
</evidence>
<dbReference type="PANTHER" id="PTHR22950">
    <property type="entry name" value="AMINO ACID TRANSPORTER"/>
    <property type="match status" value="1"/>
</dbReference>
<sequence length="478" mass="51595">MNEQQLTLGTPGRATARSCVINLMNTVLGAGLLSIPYAIKCDGVLLGSLFVLLSALTSAFGLYLLAVSATYAIPGHASFFSLSKLTVPQLGIVFDLAIAVKCFGVACSYLIVIGDLMPQIMSSLLSNSFLESHPYAIDRKLWITIFLLAILPLVYKRHLDSLKTASLVALSSVGYLTILVVVHFVHLMFGGHEAVPKGPIHLVNPDSVVLMLSSFPILVFGFTCHQNQFTVINELNDRSASTINRIIVSAIGAAFVLYMTVGLTGYLTFGDNVVGNIIVMYPDSITSTIGRMSIVILVALSYPLQANPARASINHVAYFLNDTHLAKSIRSFSRSTTTSSYSTTAAERHSLIVSPGSTNKNAIADESMTYENETAEHSVELTNKKLIIITTIIVVLSYVVSLTITSLEHVLAFVGSTGSTSISFILPGFFAFKLISSNNEPLSRKDKLIKWGALLLIIWGFVVMFVCLGATIFLGAKH</sequence>
<dbReference type="InterPro" id="IPR013057">
    <property type="entry name" value="AA_transpt_TM"/>
</dbReference>
<feature type="transmembrane region" description="Helical" evidence="9">
    <location>
        <begin position="208"/>
        <end position="225"/>
    </location>
</feature>
<feature type="transmembrane region" description="Helical" evidence="9">
    <location>
        <begin position="246"/>
        <end position="268"/>
    </location>
</feature>
<keyword evidence="12" id="KW-1185">Reference proteome</keyword>
<evidence type="ECO:0000256" key="6">
    <source>
        <dbReference type="ARBA" id="ARBA00022970"/>
    </source>
</evidence>
<evidence type="ECO:0000256" key="8">
    <source>
        <dbReference type="ARBA" id="ARBA00023136"/>
    </source>
</evidence>
<dbReference type="PANTHER" id="PTHR22950:SF678">
    <property type="entry name" value="VACUOLAR AMINO ACID TRANSPORTER 5-RELATED"/>
    <property type="match status" value="1"/>
</dbReference>
<evidence type="ECO:0000256" key="3">
    <source>
        <dbReference type="ARBA" id="ARBA00022448"/>
    </source>
</evidence>
<feature type="transmembrane region" description="Helical" evidence="9">
    <location>
        <begin position="137"/>
        <end position="155"/>
    </location>
</feature>
<keyword evidence="4" id="KW-0926">Vacuole</keyword>
<feature type="transmembrane region" description="Helical" evidence="9">
    <location>
        <begin position="92"/>
        <end position="117"/>
    </location>
</feature>
<dbReference type="GO" id="GO:0015189">
    <property type="term" value="F:L-lysine transmembrane transporter activity"/>
    <property type="evidence" value="ECO:0007669"/>
    <property type="project" value="TreeGrafter"/>
</dbReference>
<dbReference type="Pfam" id="PF01490">
    <property type="entry name" value="Aa_trans"/>
    <property type="match status" value="1"/>
</dbReference>